<dbReference type="SMART" id="SM00822">
    <property type="entry name" value="PKS_KR"/>
    <property type="match status" value="1"/>
</dbReference>
<dbReference type="GO" id="GO:0016491">
    <property type="term" value="F:oxidoreductase activity"/>
    <property type="evidence" value="ECO:0007669"/>
    <property type="project" value="UniProtKB-KW"/>
</dbReference>
<dbReference type="PANTHER" id="PTHR43639:SF1">
    <property type="entry name" value="SHORT-CHAIN DEHYDROGENASE_REDUCTASE FAMILY PROTEIN"/>
    <property type="match status" value="1"/>
</dbReference>
<feature type="domain" description="Ketoreductase" evidence="3">
    <location>
        <begin position="12"/>
        <end position="192"/>
    </location>
</feature>
<evidence type="ECO:0000256" key="1">
    <source>
        <dbReference type="ARBA" id="ARBA00006484"/>
    </source>
</evidence>
<name>A0A1E3LXI1_9SPHN</name>
<dbReference type="Proteomes" id="UP000094487">
    <property type="component" value="Unassembled WGS sequence"/>
</dbReference>
<dbReference type="OrthoDB" id="7500984at2"/>
<dbReference type="PRINTS" id="PR00080">
    <property type="entry name" value="SDRFAMILY"/>
</dbReference>
<evidence type="ECO:0000259" key="3">
    <source>
        <dbReference type="SMART" id="SM00822"/>
    </source>
</evidence>
<dbReference type="RefSeq" id="WP_069319870.1">
    <property type="nucleotide sequence ID" value="NZ_MDDS01000014.1"/>
</dbReference>
<dbReference type="CDD" id="cd05233">
    <property type="entry name" value="SDR_c"/>
    <property type="match status" value="1"/>
</dbReference>
<keyword evidence="2" id="KW-0560">Oxidoreductase</keyword>
<reference evidence="4 5" key="1">
    <citation type="submission" date="2016-08" db="EMBL/GenBank/DDBJ databases">
        <title>Draft genome of the agarase producing Sphingomonas sp. MCT13.</title>
        <authorList>
            <person name="D'Andrea M.M."/>
            <person name="Rossolini G.M."/>
            <person name="Thaller M.C."/>
        </authorList>
    </citation>
    <scope>NUCLEOTIDE SEQUENCE [LARGE SCALE GENOMIC DNA]</scope>
    <source>
        <strain evidence="4 5">MCT13</strain>
    </source>
</reference>
<sequence length="262" mass="27167">MAETAQGRLAGRTAIITGGGRGIGEAIVKRFAEEGAKLLVATRTARYGQETVDAVRAAGGEAHLIVAELGTRNAATKIVDFAKRLWGGLDILVHNAAYAPHGMLSDTADSEWSKAMDVGPNTAFWLMKDAFPLLRASEAGRVILTSSIMADRNSIPGLSAYTAVKGAINSLVRGAAVDLGPEGITVNAVAPGGTMSVSFAAGMSADYVAEWEKTMPLRRVGQGIDIANAMLFLASDDGSYVTGQTLIVDGGQALGIPLKIGH</sequence>
<comment type="caution">
    <text evidence="4">The sequence shown here is derived from an EMBL/GenBank/DDBJ whole genome shotgun (WGS) entry which is preliminary data.</text>
</comment>
<evidence type="ECO:0000256" key="2">
    <source>
        <dbReference type="ARBA" id="ARBA00023002"/>
    </source>
</evidence>
<accession>A0A1E3LXI1</accession>
<dbReference type="AlphaFoldDB" id="A0A1E3LXI1"/>
<dbReference type="PRINTS" id="PR00081">
    <property type="entry name" value="GDHRDH"/>
</dbReference>
<proteinExistence type="inferred from homology"/>
<dbReference type="EMBL" id="MDDS01000014">
    <property type="protein sequence ID" value="ODP38438.1"/>
    <property type="molecule type" value="Genomic_DNA"/>
</dbReference>
<comment type="similarity">
    <text evidence="1">Belongs to the short-chain dehydrogenases/reductases (SDR) family.</text>
</comment>
<protein>
    <recommendedName>
        <fullName evidence="3">Ketoreductase domain-containing protein</fullName>
    </recommendedName>
</protein>
<dbReference type="PANTHER" id="PTHR43639">
    <property type="entry name" value="OXIDOREDUCTASE, SHORT-CHAIN DEHYDROGENASE/REDUCTASE FAMILY (AFU_ORTHOLOGUE AFUA_5G02870)"/>
    <property type="match status" value="1"/>
</dbReference>
<dbReference type="FunFam" id="3.40.50.720:FF:000084">
    <property type="entry name" value="Short-chain dehydrogenase reductase"/>
    <property type="match status" value="1"/>
</dbReference>
<dbReference type="InterPro" id="IPR002347">
    <property type="entry name" value="SDR_fam"/>
</dbReference>
<dbReference type="SUPFAM" id="SSF51735">
    <property type="entry name" value="NAD(P)-binding Rossmann-fold domains"/>
    <property type="match status" value="1"/>
</dbReference>
<dbReference type="Gene3D" id="3.40.50.720">
    <property type="entry name" value="NAD(P)-binding Rossmann-like Domain"/>
    <property type="match status" value="1"/>
</dbReference>
<keyword evidence="5" id="KW-1185">Reference proteome</keyword>
<evidence type="ECO:0000313" key="5">
    <source>
        <dbReference type="Proteomes" id="UP000094487"/>
    </source>
</evidence>
<organism evidence="4 5">
    <name type="scientific">Sphingomonas turrisvirgatae</name>
    <dbReference type="NCBI Taxonomy" id="1888892"/>
    <lineage>
        <taxon>Bacteria</taxon>
        <taxon>Pseudomonadati</taxon>
        <taxon>Pseudomonadota</taxon>
        <taxon>Alphaproteobacteria</taxon>
        <taxon>Sphingomonadales</taxon>
        <taxon>Sphingomonadaceae</taxon>
        <taxon>Sphingomonas</taxon>
    </lineage>
</organism>
<dbReference type="InterPro" id="IPR057326">
    <property type="entry name" value="KR_dom"/>
</dbReference>
<gene>
    <name evidence="4" type="ORF">BFL28_13735</name>
</gene>
<dbReference type="STRING" id="1888892.BFL28_13735"/>
<dbReference type="InterPro" id="IPR036291">
    <property type="entry name" value="NAD(P)-bd_dom_sf"/>
</dbReference>
<dbReference type="Pfam" id="PF13561">
    <property type="entry name" value="adh_short_C2"/>
    <property type="match status" value="1"/>
</dbReference>
<evidence type="ECO:0000313" key="4">
    <source>
        <dbReference type="EMBL" id="ODP38438.1"/>
    </source>
</evidence>